<feature type="transmembrane region" description="Helical" evidence="9">
    <location>
        <begin position="35"/>
        <end position="56"/>
    </location>
</feature>
<accession>A0ABT5L2M3</accession>
<protein>
    <submittedName>
        <fullName evidence="10">L-rhamnose/proton symporter RhaT</fullName>
    </submittedName>
</protein>
<evidence type="ECO:0000256" key="5">
    <source>
        <dbReference type="ARBA" id="ARBA00022692"/>
    </source>
</evidence>
<keyword evidence="6" id="KW-0769">Symport</keyword>
<reference evidence="10 11" key="1">
    <citation type="submission" date="2022-10" db="EMBL/GenBank/DDBJ databases">
        <title>Alteromonas sp. chi3 Genome sequencing.</title>
        <authorList>
            <person name="Park S."/>
        </authorList>
    </citation>
    <scope>NUCLEOTIDE SEQUENCE [LARGE SCALE GENOMIC DNA]</scope>
    <source>
        <strain evidence="11">chi3</strain>
    </source>
</reference>
<evidence type="ECO:0000256" key="8">
    <source>
        <dbReference type="ARBA" id="ARBA00023136"/>
    </source>
</evidence>
<keyword evidence="11" id="KW-1185">Reference proteome</keyword>
<feature type="transmembrane region" description="Helical" evidence="9">
    <location>
        <begin position="103"/>
        <end position="129"/>
    </location>
</feature>
<dbReference type="InterPro" id="IPR004673">
    <property type="entry name" value="L-rhamnose-proton_sym_RhaT"/>
</dbReference>
<organism evidence="10 11">
    <name type="scientific">Alteromonas gilva</name>
    <dbReference type="NCBI Taxonomy" id="2987522"/>
    <lineage>
        <taxon>Bacteria</taxon>
        <taxon>Pseudomonadati</taxon>
        <taxon>Pseudomonadota</taxon>
        <taxon>Gammaproteobacteria</taxon>
        <taxon>Alteromonadales</taxon>
        <taxon>Alteromonadaceae</taxon>
        <taxon>Alteromonas/Salinimonas group</taxon>
        <taxon>Alteromonas</taxon>
    </lineage>
</organism>
<feature type="transmembrane region" description="Helical" evidence="9">
    <location>
        <begin position="176"/>
        <end position="195"/>
    </location>
</feature>
<dbReference type="Pfam" id="PF06379">
    <property type="entry name" value="RhaT"/>
    <property type="match status" value="1"/>
</dbReference>
<evidence type="ECO:0000256" key="7">
    <source>
        <dbReference type="ARBA" id="ARBA00022989"/>
    </source>
</evidence>
<sequence length="351" mass="38211">MQNPLLGVFFHWLGGVFSASFYTPYKRIQHWSWEIFWLTGGIFSWLICPWFFAWLQTYDLAGVLSDAPVGVLQECFLWGLGWGFGGLTFGLAVRYMGISSGMAIVLGLTTVLGTLGPPVLAGTIAQIVATTSGQFAIAGTFMTLLGVVLVAYATAEKNRSVGEHAANQTIDMKKGLLIALFSGVMSACFAFGIAAGKPIRELTLAAGTESLWQGLPVLCVVLAGGLTTNLIWCIWLIRSNKSGREFFGHVGHSVKRLAANTMVKNYLLAALGGACWYFQFFFYTMGESHMGKYEFSSWTIHMASIIIFSTLWGLALLEWKGSSTRSRMLLLAGISLLVLSTILIGVGNSYQ</sequence>
<keyword evidence="8 9" id="KW-0472">Membrane</keyword>
<evidence type="ECO:0000256" key="4">
    <source>
        <dbReference type="ARBA" id="ARBA00022597"/>
    </source>
</evidence>
<keyword evidence="5 9" id="KW-0812">Transmembrane</keyword>
<feature type="transmembrane region" description="Helical" evidence="9">
    <location>
        <begin position="76"/>
        <end position="96"/>
    </location>
</feature>
<evidence type="ECO:0000256" key="9">
    <source>
        <dbReference type="SAM" id="Phobius"/>
    </source>
</evidence>
<keyword evidence="2" id="KW-1003">Cell membrane</keyword>
<evidence type="ECO:0000256" key="6">
    <source>
        <dbReference type="ARBA" id="ARBA00022847"/>
    </source>
</evidence>
<evidence type="ECO:0000256" key="1">
    <source>
        <dbReference type="ARBA" id="ARBA00022448"/>
    </source>
</evidence>
<feature type="transmembrane region" description="Helical" evidence="9">
    <location>
        <begin position="135"/>
        <end position="155"/>
    </location>
</feature>
<feature type="transmembrane region" description="Helical" evidence="9">
    <location>
        <begin position="266"/>
        <end position="286"/>
    </location>
</feature>
<evidence type="ECO:0000313" key="11">
    <source>
        <dbReference type="Proteomes" id="UP001218788"/>
    </source>
</evidence>
<dbReference type="Proteomes" id="UP001218788">
    <property type="component" value="Unassembled WGS sequence"/>
</dbReference>
<feature type="transmembrane region" description="Helical" evidence="9">
    <location>
        <begin position="329"/>
        <end position="350"/>
    </location>
</feature>
<evidence type="ECO:0000313" key="10">
    <source>
        <dbReference type="EMBL" id="MDC8831282.1"/>
    </source>
</evidence>
<evidence type="ECO:0000256" key="2">
    <source>
        <dbReference type="ARBA" id="ARBA00022475"/>
    </source>
</evidence>
<proteinExistence type="predicted"/>
<keyword evidence="3" id="KW-0997">Cell inner membrane</keyword>
<comment type="caution">
    <text evidence="10">The sequence shown here is derived from an EMBL/GenBank/DDBJ whole genome shotgun (WGS) entry which is preliminary data.</text>
</comment>
<feature type="transmembrane region" description="Helical" evidence="9">
    <location>
        <begin position="215"/>
        <end position="237"/>
    </location>
</feature>
<keyword evidence="1" id="KW-0813">Transport</keyword>
<keyword evidence="7 9" id="KW-1133">Transmembrane helix</keyword>
<keyword evidence="4" id="KW-0762">Sugar transport</keyword>
<name>A0ABT5L2M3_9ALTE</name>
<dbReference type="EMBL" id="JAQQXP010000001">
    <property type="protein sequence ID" value="MDC8831282.1"/>
    <property type="molecule type" value="Genomic_DNA"/>
</dbReference>
<evidence type="ECO:0000256" key="3">
    <source>
        <dbReference type="ARBA" id="ARBA00022519"/>
    </source>
</evidence>
<feature type="transmembrane region" description="Helical" evidence="9">
    <location>
        <begin position="6"/>
        <end position="23"/>
    </location>
</feature>
<gene>
    <name evidence="10" type="ORF">OIK42_10965</name>
</gene>
<dbReference type="RefSeq" id="WP_273640489.1">
    <property type="nucleotide sequence ID" value="NZ_JAQQXP010000001.1"/>
</dbReference>
<feature type="transmembrane region" description="Helical" evidence="9">
    <location>
        <begin position="298"/>
        <end position="317"/>
    </location>
</feature>